<sequence>MASIRLAAAAAVILLGTAAVGCDAAGVRLPPGGGHAPAAPSDPDGARPAPGPARTPGGEEGPRTSPGTDPEERPSASDPATGEAQEPEEAPEEAVAAYMEALASGDPARMAAGLAYAAEGSTAHDYLAHQVSVARAGADGGSPAAAFEVERTAHGWKLCRGSDPGGAPGCSGYRGFTAQDGLVGGLRVNGGDPGPGLLVPAPGTRPRAESAGVSATLLTAYRSTTAKALVVTVGFETRENADLDLGQAVYRSGSGHESRVDAVAGRRELDAGTLARAAFHLPGASSGGVLRVGGCLEECSSLVELAVPVR</sequence>
<comment type="caution">
    <text evidence="3">The sequence shown here is derived from an EMBL/GenBank/DDBJ whole genome shotgun (WGS) entry which is preliminary data.</text>
</comment>
<accession>A0ABV2A3J0</accession>
<evidence type="ECO:0008006" key="5">
    <source>
        <dbReference type="Google" id="ProtNLM"/>
    </source>
</evidence>
<dbReference type="Proteomes" id="UP001432401">
    <property type="component" value="Unassembled WGS sequence"/>
</dbReference>
<feature type="region of interest" description="Disordered" evidence="1">
    <location>
        <begin position="30"/>
        <end position="94"/>
    </location>
</feature>
<dbReference type="EMBL" id="JBEQNB010000022">
    <property type="protein sequence ID" value="MES0837925.1"/>
    <property type="molecule type" value="Genomic_DNA"/>
</dbReference>
<name>A0ABV2A3J0_9ACTN</name>
<gene>
    <name evidence="3" type="ORF">ABUK86_29425</name>
</gene>
<evidence type="ECO:0000256" key="1">
    <source>
        <dbReference type="SAM" id="MobiDB-lite"/>
    </source>
</evidence>
<protein>
    <recommendedName>
        <fullName evidence="5">Lipoprotein</fullName>
    </recommendedName>
</protein>
<proteinExistence type="predicted"/>
<dbReference type="PROSITE" id="PS51257">
    <property type="entry name" value="PROKAR_LIPOPROTEIN"/>
    <property type="match status" value="1"/>
</dbReference>
<evidence type="ECO:0000313" key="3">
    <source>
        <dbReference type="EMBL" id="MES0837925.1"/>
    </source>
</evidence>
<keyword evidence="4" id="KW-1185">Reference proteome</keyword>
<organism evidence="3 4">
    <name type="scientific">Nocardiopsis tropica</name>
    <dbReference type="NCBI Taxonomy" id="109330"/>
    <lineage>
        <taxon>Bacteria</taxon>
        <taxon>Bacillati</taxon>
        <taxon>Actinomycetota</taxon>
        <taxon>Actinomycetes</taxon>
        <taxon>Streptosporangiales</taxon>
        <taxon>Nocardiopsidaceae</taxon>
        <taxon>Nocardiopsis</taxon>
    </lineage>
</organism>
<evidence type="ECO:0000256" key="2">
    <source>
        <dbReference type="SAM" id="SignalP"/>
    </source>
</evidence>
<dbReference type="RefSeq" id="WP_344184021.1">
    <property type="nucleotide sequence ID" value="NZ_JBEQNA010000007.1"/>
</dbReference>
<keyword evidence="2" id="KW-0732">Signal</keyword>
<feature type="signal peptide" evidence="2">
    <location>
        <begin position="1"/>
        <end position="24"/>
    </location>
</feature>
<feature type="compositionally biased region" description="Low complexity" evidence="1">
    <location>
        <begin position="36"/>
        <end position="56"/>
    </location>
</feature>
<reference evidence="3 4" key="1">
    <citation type="submission" date="2024-06" db="EMBL/GenBank/DDBJ databases">
        <authorList>
            <person name="Bataeva Y.V."/>
            <person name="Grigorian L.N."/>
            <person name="Solomentsev V.I."/>
        </authorList>
    </citation>
    <scope>NUCLEOTIDE SEQUENCE [LARGE SCALE GENOMIC DNA]</scope>
    <source>
        <strain evidence="4">SCPM-O-B-12605 (RCAM04882)</strain>
    </source>
</reference>
<feature type="chain" id="PRO_5045414345" description="Lipoprotein" evidence="2">
    <location>
        <begin position="25"/>
        <end position="310"/>
    </location>
</feature>
<evidence type="ECO:0000313" key="4">
    <source>
        <dbReference type="Proteomes" id="UP001432401"/>
    </source>
</evidence>